<evidence type="ECO:0000259" key="1">
    <source>
        <dbReference type="Pfam" id="PF12770"/>
    </source>
</evidence>
<comment type="caution">
    <text evidence="2">The sequence shown here is derived from an EMBL/GenBank/DDBJ whole genome shotgun (WGS) entry which is preliminary data.</text>
</comment>
<dbReference type="Gene3D" id="1.25.40.10">
    <property type="entry name" value="Tetratricopeptide repeat domain"/>
    <property type="match status" value="3"/>
</dbReference>
<dbReference type="InterPro" id="IPR024983">
    <property type="entry name" value="CHAT_dom"/>
</dbReference>
<reference evidence="2" key="2">
    <citation type="journal article" date="2020" name="Nat. Commun.">
        <title>Large-scale genome sequencing of mycorrhizal fungi provides insights into the early evolution of symbiotic traits.</title>
        <authorList>
            <person name="Miyauchi S."/>
            <person name="Kiss E."/>
            <person name="Kuo A."/>
            <person name="Drula E."/>
            <person name="Kohler A."/>
            <person name="Sanchez-Garcia M."/>
            <person name="Morin E."/>
            <person name="Andreopoulos B."/>
            <person name="Barry K.W."/>
            <person name="Bonito G."/>
            <person name="Buee M."/>
            <person name="Carver A."/>
            <person name="Chen C."/>
            <person name="Cichocki N."/>
            <person name="Clum A."/>
            <person name="Culley D."/>
            <person name="Crous P.W."/>
            <person name="Fauchery L."/>
            <person name="Girlanda M."/>
            <person name="Hayes R.D."/>
            <person name="Keri Z."/>
            <person name="LaButti K."/>
            <person name="Lipzen A."/>
            <person name="Lombard V."/>
            <person name="Magnuson J."/>
            <person name="Maillard F."/>
            <person name="Murat C."/>
            <person name="Nolan M."/>
            <person name="Ohm R.A."/>
            <person name="Pangilinan J."/>
            <person name="Pereira M.F."/>
            <person name="Perotto S."/>
            <person name="Peter M."/>
            <person name="Pfister S."/>
            <person name="Riley R."/>
            <person name="Sitrit Y."/>
            <person name="Stielow J.B."/>
            <person name="Szollosi G."/>
            <person name="Zifcakova L."/>
            <person name="Stursova M."/>
            <person name="Spatafora J.W."/>
            <person name="Tedersoo L."/>
            <person name="Vaario L.M."/>
            <person name="Yamada A."/>
            <person name="Yan M."/>
            <person name="Wang P."/>
            <person name="Xu J."/>
            <person name="Bruns T."/>
            <person name="Baldrian P."/>
            <person name="Vilgalys R."/>
            <person name="Dunand C."/>
            <person name="Henrissat B."/>
            <person name="Grigoriev I.V."/>
            <person name="Hibbett D."/>
            <person name="Nagy L.G."/>
            <person name="Martin F.M."/>
        </authorList>
    </citation>
    <scope>NUCLEOTIDE SEQUENCE</scope>
    <source>
        <strain evidence="2">BED1</strain>
    </source>
</reference>
<dbReference type="Pfam" id="PF13374">
    <property type="entry name" value="TPR_10"/>
    <property type="match status" value="3"/>
</dbReference>
<protein>
    <submittedName>
        <fullName evidence="2">CHAT domain-containing protein</fullName>
    </submittedName>
</protein>
<accession>A0AAD4BH24</accession>
<dbReference type="Proteomes" id="UP001194468">
    <property type="component" value="Unassembled WGS sequence"/>
</dbReference>
<evidence type="ECO:0000313" key="2">
    <source>
        <dbReference type="EMBL" id="KAF8429857.1"/>
    </source>
</evidence>
<dbReference type="PANTHER" id="PTHR19959">
    <property type="entry name" value="KINESIN LIGHT CHAIN"/>
    <property type="match status" value="1"/>
</dbReference>
<dbReference type="PANTHER" id="PTHR19959:SF119">
    <property type="entry name" value="FUNGAL LIPASE-LIKE DOMAIN-CONTAINING PROTEIN"/>
    <property type="match status" value="1"/>
</dbReference>
<dbReference type="InterPro" id="IPR011990">
    <property type="entry name" value="TPR-like_helical_dom_sf"/>
</dbReference>
<reference evidence="2" key="1">
    <citation type="submission" date="2019-10" db="EMBL/GenBank/DDBJ databases">
        <authorList>
            <consortium name="DOE Joint Genome Institute"/>
            <person name="Kuo A."/>
            <person name="Miyauchi S."/>
            <person name="Kiss E."/>
            <person name="Drula E."/>
            <person name="Kohler A."/>
            <person name="Sanchez-Garcia M."/>
            <person name="Andreopoulos B."/>
            <person name="Barry K.W."/>
            <person name="Bonito G."/>
            <person name="Buee M."/>
            <person name="Carver A."/>
            <person name="Chen C."/>
            <person name="Cichocki N."/>
            <person name="Clum A."/>
            <person name="Culley D."/>
            <person name="Crous P.W."/>
            <person name="Fauchery L."/>
            <person name="Girlanda M."/>
            <person name="Hayes R."/>
            <person name="Keri Z."/>
            <person name="LaButti K."/>
            <person name="Lipzen A."/>
            <person name="Lombard V."/>
            <person name="Magnuson J."/>
            <person name="Maillard F."/>
            <person name="Morin E."/>
            <person name="Murat C."/>
            <person name="Nolan M."/>
            <person name="Ohm R."/>
            <person name="Pangilinan J."/>
            <person name="Pereira M."/>
            <person name="Perotto S."/>
            <person name="Peter M."/>
            <person name="Riley R."/>
            <person name="Sitrit Y."/>
            <person name="Stielow B."/>
            <person name="Szollosi G."/>
            <person name="Zifcakova L."/>
            <person name="Stursova M."/>
            <person name="Spatafora J.W."/>
            <person name="Tedersoo L."/>
            <person name="Vaario L.-M."/>
            <person name="Yamada A."/>
            <person name="Yan M."/>
            <person name="Wang P."/>
            <person name="Xu J."/>
            <person name="Bruns T."/>
            <person name="Baldrian P."/>
            <person name="Vilgalys R."/>
            <person name="Henrissat B."/>
            <person name="Grigoriev I.V."/>
            <person name="Hibbett D."/>
            <person name="Nagy L.G."/>
            <person name="Martin F.M."/>
        </authorList>
    </citation>
    <scope>NUCLEOTIDE SEQUENCE</scope>
    <source>
        <strain evidence="2">BED1</strain>
    </source>
</reference>
<proteinExistence type="predicted"/>
<dbReference type="SUPFAM" id="SSF48452">
    <property type="entry name" value="TPR-like"/>
    <property type="match status" value="2"/>
</dbReference>
<keyword evidence="3" id="KW-1185">Reference proteome</keyword>
<gene>
    <name evidence="2" type="ORF">L210DRAFT_3081339</name>
</gene>
<organism evidence="2 3">
    <name type="scientific">Boletus edulis BED1</name>
    <dbReference type="NCBI Taxonomy" id="1328754"/>
    <lineage>
        <taxon>Eukaryota</taxon>
        <taxon>Fungi</taxon>
        <taxon>Dikarya</taxon>
        <taxon>Basidiomycota</taxon>
        <taxon>Agaricomycotina</taxon>
        <taxon>Agaricomycetes</taxon>
        <taxon>Agaricomycetidae</taxon>
        <taxon>Boletales</taxon>
        <taxon>Boletineae</taxon>
        <taxon>Boletaceae</taxon>
        <taxon>Boletoideae</taxon>
        <taxon>Boletus</taxon>
    </lineage>
</organism>
<feature type="domain" description="CHAT" evidence="1">
    <location>
        <begin position="934"/>
        <end position="1197"/>
    </location>
</feature>
<dbReference type="EMBL" id="WHUW01000066">
    <property type="protein sequence ID" value="KAF8429857.1"/>
    <property type="molecule type" value="Genomic_DNA"/>
</dbReference>
<dbReference type="Pfam" id="PF12770">
    <property type="entry name" value="CHAT"/>
    <property type="match status" value="1"/>
</dbReference>
<dbReference type="AlphaFoldDB" id="A0AAD4BH24"/>
<name>A0AAD4BH24_BOLED</name>
<evidence type="ECO:0000313" key="3">
    <source>
        <dbReference type="Proteomes" id="UP001194468"/>
    </source>
</evidence>
<sequence>MKPKVRRVHSRAKPVVTRFQQISAARRCSKFEQLRSLGKSLVARFEREGGTSDTEEEIIIDRQIPEPPCLPGDPNQSASLADFPLPLRCWYNLLRDTTDLQEGIVLVREELDLYPPEHPSRRIVLAMTALWLGTQHRRVNEVGSIILEREAAKLCMQKHRDRWVALNKIASRLSTRYKQLGRVVDLNDTIALRREGLELRLQGHPDRSTSLNNLAIDLSTRYNQLGVMADLDEAIVLSREALELCPQGHPDRSMSLNNLAVPLWTRYNQLGAMVDLDEAIVLDREALELRPQGHPDRSTSLNNLAGRLSTRYDQLGAMADLDEAIVLDREALELRPQGHPDRSTSLNNLAICLSTRYNQLGAMADLDDPIVLGREALELRPQGHPDRSMSLNNLAGHLSTRYNQLGAMVDLDEAIVLDREALELRPQGHPDRSTSLNNLAICLSTRYNQLGAMADLDDPIVLGREALELCPQGHPDRSMSLSNLAVRLWTRYNQLGVMADLDDAIVLGREALERCPQGHPDRSTSLNNLAVHLSTRYNQLGAMADLDEAVVLDREALELRPQGHPDRSMSLNNLAVDLSTRYNQLGAMADLDEAIVLVREALELRPQGHPDRSMSLNNLALYLSTRYNQLGAMADLDDAIILDREALELCPQGHPDRSTSLNKLASDLYTRFMQLRQADDKKSLFTLYAQLVDAPQLVSSTDLSATRSWIWVAEEFQHPSTLLAYETSLRLLIHHLAVLPSLPQHLIILKDRSSSLAVDAFSACLRRGARTHAVELLEQGRSVFWSQLSRLRFPLDDVMASGPAGRLLADEFMHVASLIRIALDSPGADQHGRLCHLNLEMQRIIINIRELPALSRFLLPSLFSELQRAASRGPVIIVNASQYGCDALVVLPDRDPVHISLQITRESVRNLSVELHASTERAKKVDVTRELGSLLRNLWDQVVSPVVDFLLTTLPLQSRIWWCPTAEFSVLPLHAAGPYRKGKRNLSDLYISSYTPTLSALIRARRPAPSNTSGGGKRFVAIGQANAIGQVELHSVGTELANIGQHIGGLASFTQIEGPESCISRVAEELCKTEWVHLACHGLLNRTRPFESAFALHDGDFTIEQIMRCEPENSQFAYLSACHTTVGDEESPDEAIHLASAMQFAGFRSVIGTMWAVDDGETNKITSTFYKHMVDESGCLDHTRAAFALNKTMRSVKDLPLDQRILYIHLGA</sequence>